<dbReference type="GO" id="GO:0046872">
    <property type="term" value="F:metal ion binding"/>
    <property type="evidence" value="ECO:0007669"/>
    <property type="project" value="UniProtKB-KW"/>
</dbReference>
<keyword evidence="8" id="KW-1185">Reference proteome</keyword>
<dbReference type="AlphaFoldDB" id="A0A011A084"/>
<proteinExistence type="inferred from homology"/>
<dbReference type="Pfam" id="PF03055">
    <property type="entry name" value="RPE65"/>
    <property type="match status" value="1"/>
</dbReference>
<evidence type="ECO:0000256" key="1">
    <source>
        <dbReference type="ARBA" id="ARBA00006787"/>
    </source>
</evidence>
<dbReference type="GO" id="GO:0010436">
    <property type="term" value="F:carotenoid dioxygenase activity"/>
    <property type="evidence" value="ECO:0007669"/>
    <property type="project" value="TreeGrafter"/>
</dbReference>
<keyword evidence="4 5" id="KW-0408">Iron</keyword>
<evidence type="ECO:0000313" key="8">
    <source>
        <dbReference type="Proteomes" id="UP000021053"/>
    </source>
</evidence>
<protein>
    <recommendedName>
        <fullName evidence="6">Dioxygenase</fullName>
        <ecNumber evidence="6">1.13.11.-</ecNumber>
    </recommendedName>
</protein>
<evidence type="ECO:0000256" key="3">
    <source>
        <dbReference type="ARBA" id="ARBA00023002"/>
    </source>
</evidence>
<sequence length="444" mass="48445">MPNPYLAGAHAPVSREITLTDLTITGALPESLTGRYLRNGPNPIGEIDPETYSWFTGDGMVHGVRLRAGRAEWYRNRWVRGPLAASKLGEAERPGSGEAGMDLAGANTNVLAYAGRTLALTEGGITNLELDYDLDTVGPCDFDGTLTGGYTAHPKRDPATGELHAVSYSFARGDQVQYSVIGVDGRARRTVDVTVGGPVMMHDFSLTENYVVLYDLPVTFDLDRAMSGEPGIPYSWKPGYRTRIGVLPREGGDADVRWFDIEACFVFHTLNAYESGDRLVIDLARHPKQFDADDEVDGTISTLERWTVDLRAGTVTCTALDDRHQEFPRIDERFAGRRHRYGYTMALTPGASTLNTTLLRQDLVSGATRSRDFGPGTAIGEFVFEPASPDAPEGHGYLLGFVSRLADDTTELAVLDAETLDPVAAVHLPVRIPTGFHGNWLPDL</sequence>
<dbReference type="GO" id="GO:0016121">
    <property type="term" value="P:carotene catabolic process"/>
    <property type="evidence" value="ECO:0007669"/>
    <property type="project" value="TreeGrafter"/>
</dbReference>
<dbReference type="InterPro" id="IPR004294">
    <property type="entry name" value="Carotenoid_Oase"/>
</dbReference>
<dbReference type="HOGENOM" id="CLU_016472_0_2_11"/>
<keyword evidence="2 5" id="KW-0479">Metal-binding</keyword>
<dbReference type="PANTHER" id="PTHR10543:SF89">
    <property type="entry name" value="CAROTENOID 9,10(9',10')-CLEAVAGE DIOXYGENASE 1"/>
    <property type="match status" value="1"/>
</dbReference>
<evidence type="ECO:0000256" key="2">
    <source>
        <dbReference type="ARBA" id="ARBA00022723"/>
    </source>
</evidence>
<feature type="binding site" evidence="5">
    <location>
        <position position="268"/>
    </location>
    <ligand>
        <name>Fe cation</name>
        <dbReference type="ChEBI" id="CHEBI:24875"/>
        <note>catalytic</note>
    </ligand>
</feature>
<name>A0A011A084_9ACTN</name>
<comment type="cofactor">
    <cofactor evidence="5 6">
        <name>Fe(2+)</name>
        <dbReference type="ChEBI" id="CHEBI:29033"/>
    </cofactor>
    <text evidence="5 6">Binds 1 Fe(2+) ion per subunit.</text>
</comment>
<feature type="binding site" evidence="5">
    <location>
        <position position="202"/>
    </location>
    <ligand>
        <name>Fe cation</name>
        <dbReference type="ChEBI" id="CHEBI:24875"/>
        <note>catalytic</note>
    </ligand>
</feature>
<dbReference type="PANTHER" id="PTHR10543">
    <property type="entry name" value="BETA-CAROTENE DIOXYGENASE"/>
    <property type="match status" value="1"/>
</dbReference>
<reference evidence="7 8" key="1">
    <citation type="submission" date="2013-07" db="EMBL/GenBank/DDBJ databases">
        <authorList>
            <consortium name="DOE Joint Genome Institute"/>
            <person name="Eisen J."/>
            <person name="Huntemann M."/>
            <person name="Han J."/>
            <person name="Chen A."/>
            <person name="Kyrpides N."/>
            <person name="Mavromatis K."/>
            <person name="Markowitz V."/>
            <person name="Palaniappan K."/>
            <person name="Ivanova N."/>
            <person name="Schaumberg A."/>
            <person name="Pati A."/>
            <person name="Liolios K."/>
            <person name="Nordberg H.P."/>
            <person name="Cantor M.N."/>
            <person name="Hua S.X."/>
            <person name="Woyke T."/>
        </authorList>
    </citation>
    <scope>NUCLEOTIDE SEQUENCE [LARGE SCALE GENOMIC DNA]</scope>
    <source>
        <strain evidence="7 8">DSM 44712</strain>
    </source>
</reference>
<comment type="similarity">
    <text evidence="1 6">Belongs to the carotenoid oxygenase family.</text>
</comment>
<keyword evidence="6 7" id="KW-0223">Dioxygenase</keyword>
<feature type="binding site" evidence="5">
    <location>
        <position position="437"/>
    </location>
    <ligand>
        <name>Fe cation</name>
        <dbReference type="ChEBI" id="CHEBI:24875"/>
        <note>catalytic</note>
    </ligand>
</feature>
<dbReference type="EC" id="1.13.11.-" evidence="6"/>
<evidence type="ECO:0000256" key="6">
    <source>
        <dbReference type="RuleBase" id="RU364048"/>
    </source>
</evidence>
<dbReference type="RefSeq" id="WP_035852952.1">
    <property type="nucleotide sequence ID" value="NZ_KK073874.1"/>
</dbReference>
<dbReference type="EMBL" id="JFBT01000001">
    <property type="protein sequence ID" value="EXG82897.1"/>
    <property type="molecule type" value="Genomic_DNA"/>
</dbReference>
<gene>
    <name evidence="7" type="ORF">CryarDRAFT_4101</name>
</gene>
<evidence type="ECO:0000313" key="7">
    <source>
        <dbReference type="EMBL" id="EXG82897.1"/>
    </source>
</evidence>
<dbReference type="PATRIC" id="fig|927661.3.peg.4073"/>
<feature type="binding site" evidence="5">
    <location>
        <position position="153"/>
    </location>
    <ligand>
        <name>Fe cation</name>
        <dbReference type="ChEBI" id="CHEBI:24875"/>
        <note>catalytic</note>
    </ligand>
</feature>
<comment type="caution">
    <text evidence="7">The sequence shown here is derived from an EMBL/GenBank/DDBJ whole genome shotgun (WGS) entry which is preliminary data.</text>
</comment>
<dbReference type="Proteomes" id="UP000021053">
    <property type="component" value="Unassembled WGS sequence"/>
</dbReference>
<keyword evidence="3 6" id="KW-0560">Oxidoreductase</keyword>
<evidence type="ECO:0000256" key="5">
    <source>
        <dbReference type="PIRSR" id="PIRSR604294-1"/>
    </source>
</evidence>
<accession>A0A011A084</accession>
<evidence type="ECO:0000256" key="4">
    <source>
        <dbReference type="ARBA" id="ARBA00023004"/>
    </source>
</evidence>
<organism evidence="7 8">
    <name type="scientific">Cryptosporangium arvum DSM 44712</name>
    <dbReference type="NCBI Taxonomy" id="927661"/>
    <lineage>
        <taxon>Bacteria</taxon>
        <taxon>Bacillati</taxon>
        <taxon>Actinomycetota</taxon>
        <taxon>Actinomycetes</taxon>
        <taxon>Cryptosporangiales</taxon>
        <taxon>Cryptosporangiaceae</taxon>
        <taxon>Cryptosporangium</taxon>
    </lineage>
</organism>
<dbReference type="OrthoDB" id="6636843at2"/>